<organism evidence="1 2">
    <name type="scientific">Rickenella mellea</name>
    <dbReference type="NCBI Taxonomy" id="50990"/>
    <lineage>
        <taxon>Eukaryota</taxon>
        <taxon>Fungi</taxon>
        <taxon>Dikarya</taxon>
        <taxon>Basidiomycota</taxon>
        <taxon>Agaricomycotina</taxon>
        <taxon>Agaricomycetes</taxon>
        <taxon>Hymenochaetales</taxon>
        <taxon>Rickenellaceae</taxon>
        <taxon>Rickenella</taxon>
    </lineage>
</organism>
<reference evidence="1 2" key="1">
    <citation type="submission" date="2018-06" db="EMBL/GenBank/DDBJ databases">
        <title>A transcriptomic atlas of mushroom development highlights an independent origin of complex multicellularity.</title>
        <authorList>
            <consortium name="DOE Joint Genome Institute"/>
            <person name="Krizsan K."/>
            <person name="Almasi E."/>
            <person name="Merenyi Z."/>
            <person name="Sahu N."/>
            <person name="Viragh M."/>
            <person name="Koszo T."/>
            <person name="Mondo S."/>
            <person name="Kiss B."/>
            <person name="Balint B."/>
            <person name="Kues U."/>
            <person name="Barry K."/>
            <person name="Hegedus J.C."/>
            <person name="Henrissat B."/>
            <person name="Johnson J."/>
            <person name="Lipzen A."/>
            <person name="Ohm R."/>
            <person name="Nagy I."/>
            <person name="Pangilinan J."/>
            <person name="Yan J."/>
            <person name="Xiong Y."/>
            <person name="Grigoriev I.V."/>
            <person name="Hibbett D.S."/>
            <person name="Nagy L.G."/>
        </authorList>
    </citation>
    <scope>NUCLEOTIDE SEQUENCE [LARGE SCALE GENOMIC DNA]</scope>
    <source>
        <strain evidence="1 2">SZMC22713</strain>
    </source>
</reference>
<evidence type="ECO:0000313" key="2">
    <source>
        <dbReference type="Proteomes" id="UP000294933"/>
    </source>
</evidence>
<protein>
    <recommendedName>
        <fullName evidence="3">F-box domain-containing protein</fullName>
    </recommendedName>
</protein>
<proteinExistence type="predicted"/>
<dbReference type="Proteomes" id="UP000294933">
    <property type="component" value="Unassembled WGS sequence"/>
</dbReference>
<dbReference type="VEuPathDB" id="FungiDB:BD410DRAFT_790504"/>
<keyword evidence="2" id="KW-1185">Reference proteome</keyword>
<evidence type="ECO:0008006" key="3">
    <source>
        <dbReference type="Google" id="ProtNLM"/>
    </source>
</evidence>
<name>A0A4Y7PZK2_9AGAM</name>
<dbReference type="AlphaFoldDB" id="A0A4Y7PZK2"/>
<accession>A0A4Y7PZK2</accession>
<dbReference type="STRING" id="50990.A0A4Y7PZK2"/>
<gene>
    <name evidence="1" type="ORF">BD410DRAFT_790504</name>
</gene>
<evidence type="ECO:0000313" key="1">
    <source>
        <dbReference type="EMBL" id="TDL20827.1"/>
    </source>
</evidence>
<dbReference type="EMBL" id="ML170185">
    <property type="protein sequence ID" value="TDL20827.1"/>
    <property type="molecule type" value="Genomic_DNA"/>
</dbReference>
<sequence length="290" mass="31690">MEPGNQSTDIELSLASAPNLRFLFLHAPGCKIVSPHTLPFLNLREVKVDSDPIPIPAADVLALLRLSPAVEVVYACVLHTHNRSDSGNDILNLAHLKDLKILEWLESGQEGHVLCPLEELNSPALERLSFKVAVNGPQDPSFLPTYGPQLRSLIFRSRPPVTVLKIQWCRIPAADLMYSIPFLPNLVCIDIEFIGASDDWDGVLELLTGPVPPSDENLSGCMCPQLNEIFLGRDNKANPDLVADMICSRSPVGCSKLLPHPKIKDCIVGGMQYLSGGRGGDWGYPDSNDL</sequence>